<dbReference type="PROSITE" id="PS50134">
    <property type="entry name" value="ZF_TAZ"/>
    <property type="match status" value="1"/>
</dbReference>
<evidence type="ECO:0000256" key="3">
    <source>
        <dbReference type="ARBA" id="ARBA00022679"/>
    </source>
</evidence>
<feature type="compositionally biased region" description="Pro residues" evidence="12">
    <location>
        <begin position="235"/>
        <end position="244"/>
    </location>
</feature>
<dbReference type="EMBL" id="HBFB01037340">
    <property type="protein sequence ID" value="CAD8696800.1"/>
    <property type="molecule type" value="Transcribed_RNA"/>
</dbReference>
<dbReference type="GO" id="GO:0004402">
    <property type="term" value="F:histone acetyltransferase activity"/>
    <property type="evidence" value="ECO:0007669"/>
    <property type="project" value="InterPro"/>
</dbReference>
<feature type="domain" description="TAZ-type" evidence="13">
    <location>
        <begin position="71"/>
        <end position="153"/>
    </location>
</feature>
<evidence type="ECO:0000256" key="2">
    <source>
        <dbReference type="ARBA" id="ARBA00013184"/>
    </source>
</evidence>
<dbReference type="EC" id="2.3.1.48" evidence="2"/>
<dbReference type="GO" id="GO:0000123">
    <property type="term" value="C:histone acetyltransferase complex"/>
    <property type="evidence" value="ECO:0007669"/>
    <property type="project" value="TreeGrafter"/>
</dbReference>
<comment type="subcellular location">
    <subcellularLocation>
        <location evidence="1">Nucleus</location>
    </subcellularLocation>
</comment>
<feature type="compositionally biased region" description="Low complexity" evidence="12">
    <location>
        <begin position="210"/>
        <end position="226"/>
    </location>
</feature>
<dbReference type="PANTHER" id="PTHR13808">
    <property type="entry name" value="CBP/P300-RELATED"/>
    <property type="match status" value="1"/>
</dbReference>
<proteinExistence type="predicted"/>
<organism evidence="14">
    <name type="scientific">Chlamydomonas leiostraca</name>
    <dbReference type="NCBI Taxonomy" id="1034604"/>
    <lineage>
        <taxon>Eukaryota</taxon>
        <taxon>Viridiplantae</taxon>
        <taxon>Chlorophyta</taxon>
        <taxon>core chlorophytes</taxon>
        <taxon>Chlorophyceae</taxon>
        <taxon>CS clade</taxon>
        <taxon>Chlamydomonadales</taxon>
        <taxon>Chlamydomonadaceae</taxon>
        <taxon>Chlamydomonas</taxon>
    </lineage>
</organism>
<name>A0A7S0S5Q8_9CHLO</name>
<sequence>MYNSHTQPQLLPWQHLLLGAGMAGNQPGLPHMQCMPYPMHPAALAFHGNDQIQHGSVPAQPARPGARLQHSGGKVELAQRWLLFMRHCATCKASAAEGCEQGSRCRAGRALWSHMVNCQATGRCSYPKCDTVRSILKHHKTCSSHTCPVCVPVKRYVYRSNAARAQGQQGEGQPGQGQPPQPAQSSQAPHSQDMGSAAQAQHTMSFTQQALSVAHSGGASSGSAGSTRGQMMAVPGPPQGPVHPNPAQQRILSTPPGVCPWTMSPMDQGRADGNGHSVGNGMPSTSQLQLHSLQGQHAQPGKMAVHASSNGHMPPPQAMMAGQGGQSGAARPMVGNAERAVAAAAAAAAVAAAAASMRQAA</sequence>
<protein>
    <recommendedName>
        <fullName evidence="2">histone acetyltransferase</fullName>
        <ecNumber evidence="2">2.3.1.48</ecNumber>
    </recommendedName>
</protein>
<dbReference type="Gene3D" id="1.20.1020.10">
    <property type="entry name" value="TAZ domain"/>
    <property type="match status" value="1"/>
</dbReference>
<feature type="compositionally biased region" description="Polar residues" evidence="12">
    <location>
        <begin position="198"/>
        <end position="209"/>
    </location>
</feature>
<feature type="compositionally biased region" description="Low complexity" evidence="12">
    <location>
        <begin position="183"/>
        <end position="192"/>
    </location>
</feature>
<dbReference type="AlphaFoldDB" id="A0A7S0S5Q8"/>
<keyword evidence="4" id="KW-0479">Metal-binding</keyword>
<evidence type="ECO:0000256" key="1">
    <source>
        <dbReference type="ARBA" id="ARBA00004123"/>
    </source>
</evidence>
<keyword evidence="7" id="KW-0156">Chromatin regulator</keyword>
<dbReference type="GO" id="GO:0005667">
    <property type="term" value="C:transcription regulator complex"/>
    <property type="evidence" value="ECO:0007669"/>
    <property type="project" value="TreeGrafter"/>
</dbReference>
<gene>
    <name evidence="14" type="ORF">CLEI1391_LOCUS20987</name>
</gene>
<evidence type="ECO:0000259" key="13">
    <source>
        <dbReference type="PROSITE" id="PS50134"/>
    </source>
</evidence>
<evidence type="ECO:0000256" key="8">
    <source>
        <dbReference type="ARBA" id="ARBA00023015"/>
    </source>
</evidence>
<dbReference type="SMART" id="SM00551">
    <property type="entry name" value="ZnF_TAZ"/>
    <property type="match status" value="1"/>
</dbReference>
<dbReference type="GO" id="GO:0031490">
    <property type="term" value="F:chromatin DNA binding"/>
    <property type="evidence" value="ECO:0007669"/>
    <property type="project" value="TreeGrafter"/>
</dbReference>
<dbReference type="GO" id="GO:0003713">
    <property type="term" value="F:transcription coactivator activity"/>
    <property type="evidence" value="ECO:0007669"/>
    <property type="project" value="TreeGrafter"/>
</dbReference>
<keyword evidence="6" id="KW-0862">Zinc</keyword>
<evidence type="ECO:0000256" key="6">
    <source>
        <dbReference type="ARBA" id="ARBA00022833"/>
    </source>
</evidence>
<evidence type="ECO:0000256" key="4">
    <source>
        <dbReference type="ARBA" id="ARBA00022723"/>
    </source>
</evidence>
<dbReference type="SUPFAM" id="SSF57933">
    <property type="entry name" value="TAZ domain"/>
    <property type="match status" value="1"/>
</dbReference>
<feature type="region of interest" description="Disordered" evidence="12">
    <location>
        <begin position="163"/>
        <end position="245"/>
    </location>
</feature>
<dbReference type="InterPro" id="IPR035898">
    <property type="entry name" value="TAZ_dom_sf"/>
</dbReference>
<keyword evidence="8" id="KW-0805">Transcription regulation</keyword>
<evidence type="ECO:0000256" key="9">
    <source>
        <dbReference type="ARBA" id="ARBA00023163"/>
    </source>
</evidence>
<keyword evidence="9" id="KW-0804">Transcription</keyword>
<evidence type="ECO:0000256" key="10">
    <source>
        <dbReference type="ARBA" id="ARBA00023242"/>
    </source>
</evidence>
<dbReference type="Pfam" id="PF02135">
    <property type="entry name" value="zf-TAZ"/>
    <property type="match status" value="1"/>
</dbReference>
<accession>A0A7S0S5Q8</accession>
<keyword evidence="10" id="KW-0539">Nucleus</keyword>
<dbReference type="GO" id="GO:0005634">
    <property type="term" value="C:nucleus"/>
    <property type="evidence" value="ECO:0007669"/>
    <property type="project" value="UniProtKB-SubCell"/>
</dbReference>
<dbReference type="GO" id="GO:0045944">
    <property type="term" value="P:positive regulation of transcription by RNA polymerase II"/>
    <property type="evidence" value="ECO:0007669"/>
    <property type="project" value="TreeGrafter"/>
</dbReference>
<evidence type="ECO:0000313" key="14">
    <source>
        <dbReference type="EMBL" id="CAD8696800.1"/>
    </source>
</evidence>
<keyword evidence="5" id="KW-0863">Zinc-finger</keyword>
<dbReference type="InterPro" id="IPR000197">
    <property type="entry name" value="Znf_TAZ"/>
</dbReference>
<dbReference type="InterPro" id="IPR013178">
    <property type="entry name" value="Histone_AcTrfase_Rtt109/CBP"/>
</dbReference>
<evidence type="ECO:0000256" key="11">
    <source>
        <dbReference type="ARBA" id="ARBA00048017"/>
    </source>
</evidence>
<evidence type="ECO:0000256" key="5">
    <source>
        <dbReference type="ARBA" id="ARBA00022771"/>
    </source>
</evidence>
<keyword evidence="3" id="KW-0808">Transferase</keyword>
<reference evidence="14" key="1">
    <citation type="submission" date="2021-01" db="EMBL/GenBank/DDBJ databases">
        <authorList>
            <person name="Corre E."/>
            <person name="Pelletier E."/>
            <person name="Niang G."/>
            <person name="Scheremetjew M."/>
            <person name="Finn R."/>
            <person name="Kale V."/>
            <person name="Holt S."/>
            <person name="Cochrane G."/>
            <person name="Meng A."/>
            <person name="Brown T."/>
            <person name="Cohen L."/>
        </authorList>
    </citation>
    <scope>NUCLEOTIDE SEQUENCE</scope>
    <source>
        <strain evidence="14">SAG 11-49</strain>
    </source>
</reference>
<evidence type="ECO:0000256" key="7">
    <source>
        <dbReference type="ARBA" id="ARBA00022853"/>
    </source>
</evidence>
<dbReference type="PANTHER" id="PTHR13808:SF1">
    <property type="entry name" value="HISTONE ACETYLTRANSFERASE"/>
    <property type="match status" value="1"/>
</dbReference>
<dbReference type="GO" id="GO:0008270">
    <property type="term" value="F:zinc ion binding"/>
    <property type="evidence" value="ECO:0007669"/>
    <property type="project" value="UniProtKB-KW"/>
</dbReference>
<comment type="catalytic activity">
    <reaction evidence="11">
        <text>L-lysyl-[protein] + acetyl-CoA = N(6)-acetyl-L-lysyl-[protein] + CoA + H(+)</text>
        <dbReference type="Rhea" id="RHEA:45948"/>
        <dbReference type="Rhea" id="RHEA-COMP:9752"/>
        <dbReference type="Rhea" id="RHEA-COMP:10731"/>
        <dbReference type="ChEBI" id="CHEBI:15378"/>
        <dbReference type="ChEBI" id="CHEBI:29969"/>
        <dbReference type="ChEBI" id="CHEBI:57287"/>
        <dbReference type="ChEBI" id="CHEBI:57288"/>
        <dbReference type="ChEBI" id="CHEBI:61930"/>
        <dbReference type="EC" id="2.3.1.48"/>
    </reaction>
</comment>
<evidence type="ECO:0000256" key="12">
    <source>
        <dbReference type="SAM" id="MobiDB-lite"/>
    </source>
</evidence>